<feature type="domain" description="Phosphoribosyltransferase" evidence="3">
    <location>
        <begin position="9"/>
        <end position="134"/>
    </location>
</feature>
<dbReference type="InterPro" id="IPR029057">
    <property type="entry name" value="PRTase-like"/>
</dbReference>
<dbReference type="SUPFAM" id="SSF53271">
    <property type="entry name" value="PRTase-like"/>
    <property type="match status" value="1"/>
</dbReference>
<evidence type="ECO:0000313" key="4">
    <source>
        <dbReference type="EMBL" id="MEM5947344.1"/>
    </source>
</evidence>
<dbReference type="RefSeq" id="WP_420068793.1">
    <property type="nucleotide sequence ID" value="NZ_JBCHKQ010000001.1"/>
</dbReference>
<dbReference type="PANTHER" id="PTHR43363:SF1">
    <property type="entry name" value="HYPOXANTHINE-GUANINE PHOSPHORIBOSYLTRANSFERASE"/>
    <property type="match status" value="1"/>
</dbReference>
<organism evidence="4 5">
    <name type="scientific">Rarispira pelagica</name>
    <dbReference type="NCBI Taxonomy" id="3141764"/>
    <lineage>
        <taxon>Bacteria</taxon>
        <taxon>Pseudomonadati</taxon>
        <taxon>Spirochaetota</taxon>
        <taxon>Spirochaetia</taxon>
        <taxon>Winmispirales</taxon>
        <taxon>Winmispiraceae</taxon>
        <taxon>Rarispira</taxon>
    </lineage>
</organism>
<proteinExistence type="predicted"/>
<evidence type="ECO:0000259" key="3">
    <source>
        <dbReference type="Pfam" id="PF00156"/>
    </source>
</evidence>
<dbReference type="Pfam" id="PF00156">
    <property type="entry name" value="Pribosyltran"/>
    <property type="match status" value="1"/>
</dbReference>
<evidence type="ECO:0000256" key="1">
    <source>
        <dbReference type="ARBA" id="ARBA00022676"/>
    </source>
</evidence>
<reference evidence="4 5" key="1">
    <citation type="submission" date="2024-03" db="EMBL/GenBank/DDBJ databases">
        <title>Ignisphaera cupida sp. nov., a hyperthermophilic hydrolytic archaeon from a hot spring of Kamchatka, and proposal of Ignisphaeraceae fam. nov.</title>
        <authorList>
            <person name="Podosokorskaya O.A."/>
            <person name="Elcheninov A.G."/>
            <person name="Maltseva A.I."/>
            <person name="Zayulina K.S."/>
            <person name="Novikov A."/>
            <person name="Merkel A.Y."/>
        </authorList>
    </citation>
    <scope>NUCLEOTIDE SEQUENCE [LARGE SCALE GENOMIC DNA]</scope>
    <source>
        <strain evidence="4 5">38H-sp</strain>
    </source>
</reference>
<sequence length="171" mass="19660">MEKAYYFTYEEIHNTVGKLAGKLKESGFCPDLIVAIGTGGFIPARILRTYIEKPILTVGIAYYDANNRPTDIPRKIQWIDEVEKKLTGKRILLVDEIDDTRATLAYCLSELDKNKPEELAVMVLHNKKKPKKADFPSCVSKIFVGSELEDYWVYYPWDATDIEEHNKLARK</sequence>
<keyword evidence="5" id="KW-1185">Reference proteome</keyword>
<name>A0ABU9U9K0_9SPIR</name>
<protein>
    <submittedName>
        <fullName evidence="4">Phosphoribosyltransferase</fullName>
    </submittedName>
</protein>
<dbReference type="CDD" id="cd06223">
    <property type="entry name" value="PRTases_typeI"/>
    <property type="match status" value="1"/>
</dbReference>
<accession>A0ABU9U9K0</accession>
<dbReference type="GO" id="GO:0016757">
    <property type="term" value="F:glycosyltransferase activity"/>
    <property type="evidence" value="ECO:0007669"/>
    <property type="project" value="UniProtKB-KW"/>
</dbReference>
<evidence type="ECO:0000256" key="2">
    <source>
        <dbReference type="ARBA" id="ARBA00022679"/>
    </source>
</evidence>
<dbReference type="Gene3D" id="3.40.50.2020">
    <property type="match status" value="1"/>
</dbReference>
<comment type="caution">
    <text evidence="4">The sequence shown here is derived from an EMBL/GenBank/DDBJ whole genome shotgun (WGS) entry which is preliminary data.</text>
</comment>
<dbReference type="EMBL" id="JBCHKQ010000001">
    <property type="protein sequence ID" value="MEM5947344.1"/>
    <property type="molecule type" value="Genomic_DNA"/>
</dbReference>
<keyword evidence="2" id="KW-0808">Transferase</keyword>
<dbReference type="InterPro" id="IPR000836">
    <property type="entry name" value="PRTase_dom"/>
</dbReference>
<evidence type="ECO:0000313" key="5">
    <source>
        <dbReference type="Proteomes" id="UP001466331"/>
    </source>
</evidence>
<keyword evidence="1 4" id="KW-0328">Glycosyltransferase</keyword>
<dbReference type="PANTHER" id="PTHR43363">
    <property type="entry name" value="HYPOXANTHINE PHOSPHORIBOSYLTRANSFERASE"/>
    <property type="match status" value="1"/>
</dbReference>
<dbReference type="Proteomes" id="UP001466331">
    <property type="component" value="Unassembled WGS sequence"/>
</dbReference>
<gene>
    <name evidence="4" type="ORF">WKV44_02185</name>
</gene>